<proteinExistence type="predicted"/>
<evidence type="ECO:0000259" key="5">
    <source>
        <dbReference type="PROSITE" id="PS50893"/>
    </source>
</evidence>
<dbReference type="PROSITE" id="PS50893">
    <property type="entry name" value="ABC_TRANSPORTER_2"/>
    <property type="match status" value="2"/>
</dbReference>
<dbReference type="CDD" id="cd03221">
    <property type="entry name" value="ABCF_EF-3"/>
    <property type="match status" value="2"/>
</dbReference>
<dbReference type="Gene3D" id="3.40.50.300">
    <property type="entry name" value="P-loop containing nucleotide triphosphate hydrolases"/>
    <property type="match status" value="2"/>
</dbReference>
<dbReference type="InterPro" id="IPR032781">
    <property type="entry name" value="ABC_tran_Xtn"/>
</dbReference>
<accession>A0A9D2LWH3</accession>
<reference evidence="6" key="1">
    <citation type="journal article" date="2021" name="PeerJ">
        <title>Extensive microbial diversity within the chicken gut microbiome revealed by metagenomics and culture.</title>
        <authorList>
            <person name="Gilroy R."/>
            <person name="Ravi A."/>
            <person name="Getino M."/>
            <person name="Pursley I."/>
            <person name="Horton D.L."/>
            <person name="Alikhan N.F."/>
            <person name="Baker D."/>
            <person name="Gharbi K."/>
            <person name="Hall N."/>
            <person name="Watson M."/>
            <person name="Adriaenssens E.M."/>
            <person name="Foster-Nyarko E."/>
            <person name="Jarju S."/>
            <person name="Secka A."/>
            <person name="Antonio M."/>
            <person name="Oren A."/>
            <person name="Chaudhuri R.R."/>
            <person name="La Ragione R."/>
            <person name="Hildebrand F."/>
            <person name="Pallen M.J."/>
        </authorList>
    </citation>
    <scope>NUCLEOTIDE SEQUENCE</scope>
    <source>
        <strain evidence="6">ChiBcolR8-3208</strain>
    </source>
</reference>
<sequence length="645" mass="72849">MAILTVNNIQQSFGEEVILQEVTFELQKGERVGLVGVNGSGKTTLFKVLTGEYSPDTGSVTFGKDTVLGYMEQHVCRDFHKTAFDEVMTVFAPLLRLERELEDVTALLAEHPSGEDMERLIQRQTDLNERFVDAGGLTCRSRARSALLGLGFEESQLQNKVGVLSGGQKAKLQLAKMLLSGANLLLLDEPTNHLDIQAVEWLESFLLGYSGSYIVISHDRYFLDKVTNRTLEMEGKTVTSYKGNYSRYLDLRAEHRLAMQRVYESKQKEIARLEGIIEQQRRWNQERNYVTIASKQKAIDRIEATLEKPEEEPDTIRFQFKVSRRGGNDVLTAQDLSLSFHPGQPLFEHVGIEIKHGEKVFLIGPNGCGKTSLFKILLGQYTPDTGLVRLGAAIDVGYYEQSQLSLHDEKTVIDEIWDLHPQMTQTEVRSALAVFLFKGEDVFKPVGALSGGERARVLLLKLMLSKANFLLLDEPTNHLDIGSCEALEDALSGYDGTLFVVSHDRYLINKLADKIYVLGKDGARLYLGNYDAYLEQRDREQQAQQAEAPAPKVNLYKQRKERESALRKKRTALRRLEEAIEENEAQAAQLEEQLSQPEVAADYEQVTQLSEEIARLHQEGERLLGEWTELSEELEGMEQEADLDS</sequence>
<reference evidence="6" key="2">
    <citation type="submission" date="2021-04" db="EMBL/GenBank/DDBJ databases">
        <authorList>
            <person name="Gilroy R."/>
        </authorList>
    </citation>
    <scope>NUCLEOTIDE SEQUENCE</scope>
    <source>
        <strain evidence="6">ChiBcolR8-3208</strain>
    </source>
</reference>
<dbReference type="InterPro" id="IPR032524">
    <property type="entry name" value="ABC_tran_C"/>
</dbReference>
<evidence type="ECO:0000313" key="7">
    <source>
        <dbReference type="Proteomes" id="UP000824214"/>
    </source>
</evidence>
<dbReference type="InterPro" id="IPR003439">
    <property type="entry name" value="ABC_transporter-like_ATP-bd"/>
</dbReference>
<evidence type="ECO:0000313" key="6">
    <source>
        <dbReference type="EMBL" id="HJB36802.1"/>
    </source>
</evidence>
<dbReference type="GO" id="GO:0016887">
    <property type="term" value="F:ATP hydrolysis activity"/>
    <property type="evidence" value="ECO:0007669"/>
    <property type="project" value="InterPro"/>
</dbReference>
<dbReference type="GO" id="GO:0003677">
    <property type="term" value="F:DNA binding"/>
    <property type="evidence" value="ECO:0007669"/>
    <property type="project" value="InterPro"/>
</dbReference>
<dbReference type="Pfam" id="PF12848">
    <property type="entry name" value="ABC_tran_Xtn"/>
    <property type="match status" value="1"/>
</dbReference>
<dbReference type="AlphaFoldDB" id="A0A9D2LWH3"/>
<dbReference type="InterPro" id="IPR051309">
    <property type="entry name" value="ABCF_ATPase"/>
</dbReference>
<dbReference type="PROSITE" id="PS00211">
    <property type="entry name" value="ABC_TRANSPORTER_1"/>
    <property type="match status" value="2"/>
</dbReference>
<dbReference type="Pfam" id="PF16326">
    <property type="entry name" value="ABC_tran_CTD"/>
    <property type="match status" value="1"/>
</dbReference>
<evidence type="ECO:0000256" key="1">
    <source>
        <dbReference type="ARBA" id="ARBA00022737"/>
    </source>
</evidence>
<feature type="domain" description="ABC transporter" evidence="5">
    <location>
        <begin position="4"/>
        <end position="260"/>
    </location>
</feature>
<dbReference type="FunFam" id="3.40.50.300:FF:000011">
    <property type="entry name" value="Putative ABC transporter ATP-binding component"/>
    <property type="match status" value="1"/>
</dbReference>
<keyword evidence="2" id="KW-0547">Nucleotide-binding</keyword>
<feature type="compositionally biased region" description="Low complexity" evidence="4">
    <location>
        <begin position="542"/>
        <end position="551"/>
    </location>
</feature>
<keyword evidence="3 6" id="KW-0067">ATP-binding</keyword>
<dbReference type="PANTHER" id="PTHR42855:SF2">
    <property type="entry name" value="DRUG RESISTANCE ABC TRANSPORTER,ATP-BINDING PROTEIN"/>
    <property type="match status" value="1"/>
</dbReference>
<organism evidence="6 7">
    <name type="scientific">Candidatus Acutalibacter ornithocaccae</name>
    <dbReference type="NCBI Taxonomy" id="2838416"/>
    <lineage>
        <taxon>Bacteria</taxon>
        <taxon>Bacillati</taxon>
        <taxon>Bacillota</taxon>
        <taxon>Clostridia</taxon>
        <taxon>Eubacteriales</taxon>
        <taxon>Acutalibacteraceae</taxon>
        <taxon>Acutalibacter</taxon>
    </lineage>
</organism>
<dbReference type="InterPro" id="IPR027417">
    <property type="entry name" value="P-loop_NTPase"/>
</dbReference>
<dbReference type="Pfam" id="PF00005">
    <property type="entry name" value="ABC_tran"/>
    <property type="match status" value="2"/>
</dbReference>
<dbReference type="PANTHER" id="PTHR42855">
    <property type="entry name" value="ABC TRANSPORTER ATP-BINDING SUBUNIT"/>
    <property type="match status" value="1"/>
</dbReference>
<name>A0A9D2LWH3_9FIRM</name>
<evidence type="ECO:0000256" key="3">
    <source>
        <dbReference type="ARBA" id="ARBA00022840"/>
    </source>
</evidence>
<feature type="domain" description="ABC transporter" evidence="5">
    <location>
        <begin position="331"/>
        <end position="546"/>
    </location>
</feature>
<dbReference type="InterPro" id="IPR003593">
    <property type="entry name" value="AAA+_ATPase"/>
</dbReference>
<keyword evidence="1" id="KW-0677">Repeat</keyword>
<evidence type="ECO:0000256" key="2">
    <source>
        <dbReference type="ARBA" id="ARBA00022741"/>
    </source>
</evidence>
<dbReference type="Proteomes" id="UP000824214">
    <property type="component" value="Unassembled WGS sequence"/>
</dbReference>
<dbReference type="InterPro" id="IPR017871">
    <property type="entry name" value="ABC_transporter-like_CS"/>
</dbReference>
<dbReference type="GO" id="GO:0005524">
    <property type="term" value="F:ATP binding"/>
    <property type="evidence" value="ECO:0007669"/>
    <property type="project" value="UniProtKB-KW"/>
</dbReference>
<evidence type="ECO:0000256" key="4">
    <source>
        <dbReference type="SAM" id="MobiDB-lite"/>
    </source>
</evidence>
<dbReference type="SMART" id="SM00382">
    <property type="entry name" value="AAA"/>
    <property type="match status" value="2"/>
</dbReference>
<feature type="region of interest" description="Disordered" evidence="4">
    <location>
        <begin position="538"/>
        <end position="561"/>
    </location>
</feature>
<gene>
    <name evidence="6" type="ORF">H9942_01880</name>
</gene>
<dbReference type="EMBL" id="DWXZ01000030">
    <property type="protein sequence ID" value="HJB36802.1"/>
    <property type="molecule type" value="Genomic_DNA"/>
</dbReference>
<comment type="caution">
    <text evidence="6">The sequence shown here is derived from an EMBL/GenBank/DDBJ whole genome shotgun (WGS) entry which is preliminary data.</text>
</comment>
<dbReference type="SUPFAM" id="SSF52540">
    <property type="entry name" value="P-loop containing nucleoside triphosphate hydrolases"/>
    <property type="match status" value="2"/>
</dbReference>
<protein>
    <submittedName>
        <fullName evidence="6">ABC-F family ATP-binding cassette domain-containing protein</fullName>
    </submittedName>
</protein>
<dbReference type="FunFam" id="3.40.50.300:FF:000309">
    <property type="entry name" value="ABC transporter ATP-binding protein"/>
    <property type="match status" value="1"/>
</dbReference>